<dbReference type="GO" id="GO:0016779">
    <property type="term" value="F:nucleotidyltransferase activity"/>
    <property type="evidence" value="ECO:0007669"/>
    <property type="project" value="UniProtKB-KW"/>
</dbReference>
<dbReference type="InterPro" id="IPR005835">
    <property type="entry name" value="NTP_transferase_dom"/>
</dbReference>
<dbReference type="PANTHER" id="PTHR43584">
    <property type="entry name" value="NUCLEOTIDYL TRANSFERASE"/>
    <property type="match status" value="1"/>
</dbReference>
<feature type="domain" description="Nucleotidyl transferase" evidence="3">
    <location>
        <begin position="3"/>
        <end position="123"/>
    </location>
</feature>
<dbReference type="PANTHER" id="PTHR43584:SF5">
    <property type="entry name" value="PROTEIN LICC"/>
    <property type="match status" value="1"/>
</dbReference>
<sequence>MIAVILAAGMATRLRPLTDDRPKCLLQVGTKTLLARTIDALVENAISELVIVTGYRGEMIRQAVEAAYPALNVHYIDNADYRTTNNIYSLWLAKPFIDGRETLLLDSDILLDASLIRAILNAEGSALALNRHTLGEEEMKIVTAPDGRMVEISKTCDPQKAVGESVGVEKMTADYTSALFRELAKMIVVEGLSGVFYEQAFQRLIAQGHTFNIIDTTDYFSMELDTVADFELAGRLTADQ</sequence>
<dbReference type="Proteomes" id="UP000056252">
    <property type="component" value="Chromosome"/>
</dbReference>
<name>A0A0S2KMK4_9BACT</name>
<dbReference type="CDD" id="cd02523">
    <property type="entry name" value="PC_cytidylyltransferase"/>
    <property type="match status" value="1"/>
</dbReference>
<evidence type="ECO:0000256" key="1">
    <source>
        <dbReference type="ARBA" id="ARBA00022679"/>
    </source>
</evidence>
<dbReference type="InterPro" id="IPR029044">
    <property type="entry name" value="Nucleotide-diphossugar_trans"/>
</dbReference>
<dbReference type="AlphaFoldDB" id="A0A0S2KMK4"/>
<accession>A0A0S2KMK4</accession>
<evidence type="ECO:0000256" key="2">
    <source>
        <dbReference type="ARBA" id="ARBA00022695"/>
    </source>
</evidence>
<dbReference type="EMBL" id="CP013195">
    <property type="protein sequence ID" value="ALO49529.1"/>
    <property type="molecule type" value="Genomic_DNA"/>
</dbReference>
<protein>
    <submittedName>
        <fullName evidence="4">Nucleotidyl transferase</fullName>
    </submittedName>
</protein>
<dbReference type="OrthoDB" id="9813880at2"/>
<dbReference type="Gene3D" id="3.90.550.10">
    <property type="entry name" value="Spore Coat Polysaccharide Biosynthesis Protein SpsA, Chain A"/>
    <property type="match status" value="1"/>
</dbReference>
<evidence type="ECO:0000259" key="3">
    <source>
        <dbReference type="Pfam" id="PF00483"/>
    </source>
</evidence>
<dbReference type="SUPFAM" id="SSF53448">
    <property type="entry name" value="Nucleotide-diphospho-sugar transferases"/>
    <property type="match status" value="1"/>
</dbReference>
<dbReference type="eggNOG" id="COG1213">
    <property type="taxonomic scope" value="Bacteria"/>
</dbReference>
<gene>
    <name evidence="4" type="ORF">AS203_10925</name>
</gene>
<dbReference type="RefSeq" id="WP_025065601.1">
    <property type="nucleotide sequence ID" value="NZ_CP013195.1"/>
</dbReference>
<dbReference type="Pfam" id="PF00483">
    <property type="entry name" value="NTP_transferase"/>
    <property type="match status" value="1"/>
</dbReference>
<keyword evidence="2" id="KW-0548">Nucleotidyltransferase</keyword>
<evidence type="ECO:0000313" key="4">
    <source>
        <dbReference type="EMBL" id="ALO49529.1"/>
    </source>
</evidence>
<dbReference type="KEGG" id="peo:AS203_10925"/>
<organism evidence="4 5">
    <name type="scientific">Hoylesella enoeca</name>
    <dbReference type="NCBI Taxonomy" id="76123"/>
    <lineage>
        <taxon>Bacteria</taxon>
        <taxon>Pseudomonadati</taxon>
        <taxon>Bacteroidota</taxon>
        <taxon>Bacteroidia</taxon>
        <taxon>Bacteroidales</taxon>
        <taxon>Prevotellaceae</taxon>
        <taxon>Hoylesella</taxon>
    </lineage>
</organism>
<evidence type="ECO:0000313" key="5">
    <source>
        <dbReference type="Proteomes" id="UP000056252"/>
    </source>
</evidence>
<keyword evidence="5" id="KW-1185">Reference proteome</keyword>
<proteinExistence type="predicted"/>
<keyword evidence="1 4" id="KW-0808">Transferase</keyword>
<dbReference type="InterPro" id="IPR050065">
    <property type="entry name" value="GlmU-like"/>
</dbReference>
<reference evidence="5" key="1">
    <citation type="submission" date="2015-11" db="EMBL/GenBank/DDBJ databases">
        <authorList>
            <person name="Holder M.E."/>
            <person name="Ajami N.J."/>
            <person name="Petrosino J.F."/>
        </authorList>
    </citation>
    <scope>NUCLEOTIDE SEQUENCE [LARGE SCALE GENOMIC DNA]</scope>
    <source>
        <strain evidence="5">F0113</strain>
    </source>
</reference>
<dbReference type="STRING" id="76123.AS203_10925"/>